<keyword evidence="3" id="KW-0378">Hydrolase</keyword>
<dbReference type="Proteomes" id="UP000317593">
    <property type="component" value="Unassembled WGS sequence"/>
</dbReference>
<dbReference type="PANTHER" id="PTHR31609">
    <property type="entry name" value="YDJC DEACETYLASE FAMILY MEMBER"/>
    <property type="match status" value="1"/>
</dbReference>
<protein>
    <recommendedName>
        <fullName evidence="9">YdjC-like protein</fullName>
    </recommendedName>
</protein>
<dbReference type="Pfam" id="PF04794">
    <property type="entry name" value="YdjC"/>
    <property type="match status" value="1"/>
</dbReference>
<dbReference type="CDD" id="cd10802">
    <property type="entry name" value="YdjC_TTHB029_like"/>
    <property type="match status" value="1"/>
</dbReference>
<dbReference type="OrthoDB" id="9774177at2"/>
<evidence type="ECO:0000256" key="3">
    <source>
        <dbReference type="ARBA" id="ARBA00022801"/>
    </source>
</evidence>
<evidence type="ECO:0000313" key="7">
    <source>
        <dbReference type="EMBL" id="SMO50583.1"/>
    </source>
</evidence>
<evidence type="ECO:0000256" key="4">
    <source>
        <dbReference type="ARBA" id="ARBA00022842"/>
    </source>
</evidence>
<evidence type="ECO:0000256" key="5">
    <source>
        <dbReference type="ARBA" id="ARBA00023277"/>
    </source>
</evidence>
<dbReference type="PANTHER" id="PTHR31609:SF1">
    <property type="entry name" value="CARBOHYDRATE DEACETYLASE"/>
    <property type="match status" value="1"/>
</dbReference>
<evidence type="ECO:0000256" key="6">
    <source>
        <dbReference type="SAM" id="SignalP"/>
    </source>
</evidence>
<evidence type="ECO:0000256" key="2">
    <source>
        <dbReference type="ARBA" id="ARBA00022723"/>
    </source>
</evidence>
<proteinExistence type="predicted"/>
<feature type="chain" id="PRO_5021712235" description="YdjC-like protein" evidence="6">
    <location>
        <begin position="21"/>
        <end position="352"/>
    </location>
</feature>
<keyword evidence="5" id="KW-0119">Carbohydrate metabolism</keyword>
<evidence type="ECO:0000256" key="1">
    <source>
        <dbReference type="ARBA" id="ARBA00001946"/>
    </source>
</evidence>
<keyword evidence="6" id="KW-0732">Signal</keyword>
<dbReference type="Gene3D" id="3.20.20.370">
    <property type="entry name" value="Glycoside hydrolase/deacetylase"/>
    <property type="match status" value="1"/>
</dbReference>
<organism evidence="7 8">
    <name type="scientific">Fodinibius sediminis</name>
    <dbReference type="NCBI Taxonomy" id="1214077"/>
    <lineage>
        <taxon>Bacteria</taxon>
        <taxon>Pseudomonadati</taxon>
        <taxon>Balneolota</taxon>
        <taxon>Balneolia</taxon>
        <taxon>Balneolales</taxon>
        <taxon>Balneolaceae</taxon>
        <taxon>Fodinibius</taxon>
    </lineage>
</organism>
<dbReference type="InterPro" id="IPR011330">
    <property type="entry name" value="Glyco_hydro/deAcase_b/a-brl"/>
</dbReference>
<sequence length="352" mass="39671">MYYLSGIALLVFAAAGPVYAQSETYAERLGYPEDAKVLILHVDDAGMSWGSNKGTRAAVEQGVANSFSIMMPCAWVPGIADYVKANPRLDAGLHLTLTSEWDDYRWGPLMGKPSVPGLVDREGCFWGSVEEVVKHASADEVEAEIRAQVERALTMGFRPTHLDSHMGTLFADEDFLERYINVGADYDIPVMFPGGHISFLSEQYRREAIQNLKRQGKWEEGMEVPTPELVERAPEVGQRIWSLGLPVLDDLHNVSYGWEFPGGEDPSDKELQQFYTQKYIDTIGRLKPGLTMVIMHCTDPSEIFGSISTSGLRRKGDLLAMTDPRLKEYLEEEDIILTTWREVMERRRQVDE</sequence>
<keyword evidence="2" id="KW-0479">Metal-binding</keyword>
<dbReference type="AlphaFoldDB" id="A0A521BTU6"/>
<dbReference type="GO" id="GO:0016787">
    <property type="term" value="F:hydrolase activity"/>
    <property type="evidence" value="ECO:0007669"/>
    <property type="project" value="UniProtKB-KW"/>
</dbReference>
<comment type="cofactor">
    <cofactor evidence="1">
        <name>Mg(2+)</name>
        <dbReference type="ChEBI" id="CHEBI:18420"/>
    </cofactor>
</comment>
<evidence type="ECO:0008006" key="9">
    <source>
        <dbReference type="Google" id="ProtNLM"/>
    </source>
</evidence>
<keyword evidence="8" id="KW-1185">Reference proteome</keyword>
<evidence type="ECO:0000313" key="8">
    <source>
        <dbReference type="Proteomes" id="UP000317593"/>
    </source>
</evidence>
<keyword evidence="4" id="KW-0460">Magnesium</keyword>
<feature type="signal peptide" evidence="6">
    <location>
        <begin position="1"/>
        <end position="20"/>
    </location>
</feature>
<dbReference type="SUPFAM" id="SSF88713">
    <property type="entry name" value="Glycoside hydrolase/deacetylase"/>
    <property type="match status" value="1"/>
</dbReference>
<reference evidence="7 8" key="1">
    <citation type="submission" date="2017-05" db="EMBL/GenBank/DDBJ databases">
        <authorList>
            <person name="Varghese N."/>
            <person name="Submissions S."/>
        </authorList>
    </citation>
    <scope>NUCLEOTIDE SEQUENCE [LARGE SCALE GENOMIC DNA]</scope>
    <source>
        <strain evidence="7 8">DSM 21194</strain>
    </source>
</reference>
<gene>
    <name evidence="7" type="ORF">SAMN06265218_10419</name>
</gene>
<accession>A0A521BTU6</accession>
<dbReference type="InterPro" id="IPR006879">
    <property type="entry name" value="YdjC-like"/>
</dbReference>
<dbReference type="EMBL" id="FXTH01000004">
    <property type="protein sequence ID" value="SMO50583.1"/>
    <property type="molecule type" value="Genomic_DNA"/>
</dbReference>
<dbReference type="GO" id="GO:0046872">
    <property type="term" value="F:metal ion binding"/>
    <property type="evidence" value="ECO:0007669"/>
    <property type="project" value="UniProtKB-KW"/>
</dbReference>
<dbReference type="RefSeq" id="WP_142713546.1">
    <property type="nucleotide sequence ID" value="NZ_FXTH01000004.1"/>
</dbReference>
<dbReference type="GO" id="GO:0005975">
    <property type="term" value="P:carbohydrate metabolic process"/>
    <property type="evidence" value="ECO:0007669"/>
    <property type="project" value="InterPro"/>
</dbReference>
<dbReference type="GO" id="GO:0019213">
    <property type="term" value="F:deacetylase activity"/>
    <property type="evidence" value="ECO:0007669"/>
    <property type="project" value="TreeGrafter"/>
</dbReference>
<name>A0A521BTU6_9BACT</name>